<evidence type="ECO:0000313" key="9">
    <source>
        <dbReference type="Proteomes" id="UP001567538"/>
    </source>
</evidence>
<dbReference type="PROSITE" id="PS51293">
    <property type="entry name" value="SANT"/>
    <property type="match status" value="1"/>
</dbReference>
<evidence type="ECO:0000256" key="3">
    <source>
        <dbReference type="ARBA" id="ARBA00023163"/>
    </source>
</evidence>
<evidence type="ECO:0000313" key="8">
    <source>
        <dbReference type="EMBL" id="KAL1561179.1"/>
    </source>
</evidence>
<comment type="subcellular location">
    <subcellularLocation>
        <location evidence="1">Nucleus</location>
    </subcellularLocation>
</comment>
<dbReference type="CDD" id="cd00167">
    <property type="entry name" value="SANT"/>
    <property type="match status" value="2"/>
</dbReference>
<dbReference type="InterPro" id="IPR017930">
    <property type="entry name" value="Myb_dom"/>
</dbReference>
<keyword evidence="4" id="KW-0539">Nucleus</keyword>
<accession>A0ABD1HZE2</accession>
<dbReference type="Gene3D" id="1.10.10.60">
    <property type="entry name" value="Homeodomain-like"/>
    <property type="match status" value="2"/>
</dbReference>
<dbReference type="PROSITE" id="PS51294">
    <property type="entry name" value="HTH_MYB"/>
    <property type="match status" value="1"/>
</dbReference>
<keyword evidence="2" id="KW-0805">Transcription regulation</keyword>
<dbReference type="GO" id="GO:0005634">
    <property type="term" value="C:nucleus"/>
    <property type="evidence" value="ECO:0007669"/>
    <property type="project" value="UniProtKB-SubCell"/>
</dbReference>
<feature type="domain" description="Myb-like" evidence="5">
    <location>
        <begin position="22"/>
        <end position="75"/>
    </location>
</feature>
<protein>
    <recommendedName>
        <fullName evidence="10">MYB transcription factor</fullName>
    </recommendedName>
</protein>
<organism evidence="8 9">
    <name type="scientific">Salvia divinorum</name>
    <name type="common">Maria pastora</name>
    <name type="synonym">Diviner's sage</name>
    <dbReference type="NCBI Taxonomy" id="28513"/>
    <lineage>
        <taxon>Eukaryota</taxon>
        <taxon>Viridiplantae</taxon>
        <taxon>Streptophyta</taxon>
        <taxon>Embryophyta</taxon>
        <taxon>Tracheophyta</taxon>
        <taxon>Spermatophyta</taxon>
        <taxon>Magnoliopsida</taxon>
        <taxon>eudicotyledons</taxon>
        <taxon>Gunneridae</taxon>
        <taxon>Pentapetalae</taxon>
        <taxon>asterids</taxon>
        <taxon>lamiids</taxon>
        <taxon>Lamiales</taxon>
        <taxon>Lamiaceae</taxon>
        <taxon>Nepetoideae</taxon>
        <taxon>Mentheae</taxon>
        <taxon>Salviinae</taxon>
        <taxon>Salvia</taxon>
        <taxon>Salvia subgen. Calosphace</taxon>
    </lineage>
</organism>
<proteinExistence type="predicted"/>
<dbReference type="InterPro" id="IPR006447">
    <property type="entry name" value="Myb_dom_plants"/>
</dbReference>
<dbReference type="AlphaFoldDB" id="A0ABD1HZE2"/>
<reference evidence="8 9" key="1">
    <citation type="submission" date="2024-06" db="EMBL/GenBank/DDBJ databases">
        <title>A chromosome level genome sequence of Diviner's sage (Salvia divinorum).</title>
        <authorList>
            <person name="Ford S.A."/>
            <person name="Ro D.-K."/>
            <person name="Ness R.W."/>
            <person name="Phillips M.A."/>
        </authorList>
    </citation>
    <scope>NUCLEOTIDE SEQUENCE [LARGE SCALE GENOMIC DNA]</scope>
    <source>
        <strain evidence="8">SAF-2024a</strain>
        <tissue evidence="8">Leaf</tissue>
    </source>
</reference>
<dbReference type="InterPro" id="IPR001005">
    <property type="entry name" value="SANT/Myb"/>
</dbReference>
<keyword evidence="9" id="KW-1185">Reference proteome</keyword>
<feature type="domain" description="Myb-like" evidence="5">
    <location>
        <begin position="112"/>
        <end position="156"/>
    </location>
</feature>
<evidence type="ECO:0000256" key="2">
    <source>
        <dbReference type="ARBA" id="ARBA00023015"/>
    </source>
</evidence>
<dbReference type="PANTHER" id="PTHR44042:SF66">
    <property type="entry name" value="MYB FAMILY TRANSCRIPTION FACTOR"/>
    <property type="match status" value="1"/>
</dbReference>
<feature type="domain" description="SANT" evidence="6">
    <location>
        <begin position="107"/>
        <end position="160"/>
    </location>
</feature>
<dbReference type="SUPFAM" id="SSF46689">
    <property type="entry name" value="Homeodomain-like"/>
    <property type="match status" value="2"/>
</dbReference>
<dbReference type="EMBL" id="JBEAFC010000003">
    <property type="protein sequence ID" value="KAL1561179.1"/>
    <property type="molecule type" value="Genomic_DNA"/>
</dbReference>
<evidence type="ECO:0000259" key="6">
    <source>
        <dbReference type="PROSITE" id="PS51293"/>
    </source>
</evidence>
<evidence type="ECO:0000256" key="1">
    <source>
        <dbReference type="ARBA" id="ARBA00004123"/>
    </source>
</evidence>
<gene>
    <name evidence="8" type="ORF">AAHA92_03917</name>
</gene>
<dbReference type="SMART" id="SM00717">
    <property type="entry name" value="SANT"/>
    <property type="match status" value="2"/>
</dbReference>
<dbReference type="Proteomes" id="UP001567538">
    <property type="component" value="Unassembled WGS sequence"/>
</dbReference>
<dbReference type="InterPro" id="IPR009057">
    <property type="entry name" value="Homeodomain-like_sf"/>
</dbReference>
<dbReference type="PROSITE" id="PS50090">
    <property type="entry name" value="MYB_LIKE"/>
    <property type="match status" value="2"/>
</dbReference>
<name>A0ABD1HZE2_SALDI</name>
<keyword evidence="3" id="KW-0804">Transcription</keyword>
<dbReference type="NCBIfam" id="TIGR01557">
    <property type="entry name" value="myb_SHAQKYF"/>
    <property type="match status" value="1"/>
</dbReference>
<comment type="caution">
    <text evidence="8">The sequence shown here is derived from an EMBL/GenBank/DDBJ whole genome shotgun (WGS) entry which is preliminary data.</text>
</comment>
<evidence type="ECO:0000259" key="7">
    <source>
        <dbReference type="PROSITE" id="PS51294"/>
    </source>
</evidence>
<sequence length="432" mass="46593">MDSDLTPDNCFCRMEVDDAASKEARTSLDWTREEDKAFENALATHYNDADMWGKIALAVPGRTVEDLKLHYEALSVMAVESGKIPLPIYPTKGDVLEEKKLKSEQVQRGAHWTEEEHRQFLYGLQRFGRGDWKDIAKYSVPTKSNSQVASHAQKYFRRLSSTKKEGKRLSINDIATLKPEKLLAFEKATTSCMPECCKDESSTAGTGELTPGNLERAAAHAGTQLLSGCAMGASCNALGKRGRPKRASSTDGNKLMLGARYPRKKKALACNESQLLPGFPYKAPTDTGSQLLLGSNKAPSDAGKLLLSGYPNEAPKDIGYQLLSGYPNQLAPPAGSLEITGHSNPSHGTVGYSTDAAMQGVNMIADGYSNQLPLPAGSLEITGHPTPSYGTVGHSTGAPMQGIDAIADGQFDIGSSTEIMDLDFSLFPHFLD</sequence>
<dbReference type="InterPro" id="IPR017884">
    <property type="entry name" value="SANT_dom"/>
</dbReference>
<dbReference type="Pfam" id="PF00249">
    <property type="entry name" value="Myb_DNA-binding"/>
    <property type="match status" value="2"/>
</dbReference>
<evidence type="ECO:0000259" key="5">
    <source>
        <dbReference type="PROSITE" id="PS50090"/>
    </source>
</evidence>
<evidence type="ECO:0008006" key="10">
    <source>
        <dbReference type="Google" id="ProtNLM"/>
    </source>
</evidence>
<dbReference type="PANTHER" id="PTHR44042">
    <property type="entry name" value="DUPLICATED HOMEODOMAIN-LIKE SUPERFAMILY PROTEIN-RELATED"/>
    <property type="match status" value="1"/>
</dbReference>
<evidence type="ECO:0000256" key="4">
    <source>
        <dbReference type="ARBA" id="ARBA00023242"/>
    </source>
</evidence>
<feature type="domain" description="HTH myb-type" evidence="7">
    <location>
        <begin position="104"/>
        <end position="160"/>
    </location>
</feature>